<protein>
    <submittedName>
        <fullName evidence="5">Putative Beta-galactosidase</fullName>
    </submittedName>
</protein>
<evidence type="ECO:0000256" key="2">
    <source>
        <dbReference type="RuleBase" id="RU003679"/>
    </source>
</evidence>
<comment type="similarity">
    <text evidence="1 2">Belongs to the glycosyl hydrolase 35 family.</text>
</comment>
<organism evidence="5">
    <name type="scientific">uncultured Paludibacter sp</name>
    <dbReference type="NCBI Taxonomy" id="497635"/>
    <lineage>
        <taxon>Bacteria</taxon>
        <taxon>Pseudomonadati</taxon>
        <taxon>Bacteroidota</taxon>
        <taxon>Bacteroidia</taxon>
        <taxon>Bacteroidales</taxon>
        <taxon>Paludibacteraceae</taxon>
        <taxon>Paludibacter</taxon>
        <taxon>environmental samples</taxon>
    </lineage>
</organism>
<dbReference type="EMBL" id="UPXZ01000014">
    <property type="protein sequence ID" value="VBB43775.1"/>
    <property type="molecule type" value="Genomic_DNA"/>
</dbReference>
<dbReference type="InterPro" id="IPR029062">
    <property type="entry name" value="Class_I_gatase-like"/>
</dbReference>
<dbReference type="Pfam" id="PF01301">
    <property type="entry name" value="Glyco_hydro_35"/>
    <property type="match status" value="1"/>
</dbReference>
<evidence type="ECO:0000313" key="5">
    <source>
        <dbReference type="EMBL" id="VBB43775.1"/>
    </source>
</evidence>
<dbReference type="AlphaFoldDB" id="A0A653A727"/>
<accession>A0A653A727</accession>
<gene>
    <name evidence="5" type="ORF">TRIP_D210054</name>
</gene>
<sequence>MFKIEGENFVLDGKKVFLNSGEIHYFRIKRELWDQHLAVAKEAGLTTVSTYVPWAWHEPEEGHFDFDGHTSPERDLLGWIKKCQEHGLFCTLKPGPFILAEYRGAGLPDWFLERYIPDVKMHNSKGEPVSSDGVSLFHPAYLEKVQLWYNQIMPLIAAHEYNKGGCVILMQICNEIGVFSWLAHQADYNEETKKRFITYLKEKNSDINYWNKLWKTNYTAFEDILLPPDGKEPYTSVADRGRDYEWTMFWRRYYADYLRILSKMARDLGVSLPFYHNLPGWIYGNGYEFPVNITMYEDLFEDRSDIIFGVDHIPEFMSYRNLHDDRIINDITSAMQGNKPLFAAEFQCGSREYHVVINPAEMELFYKASVANGLTGWNYYMFSQGRNPERKGYSGSTFYWFNPLTPEAEKTSAFPLVQRMSKIIQASENIIVDAKRKAKVGVLFYPPYYATELERPVGESNIVFNFSAIRRGAYFDGLLKALQVLNVDYDMLDLNKSAFNWNKYKQIWVFSTDEMNAPEQQKIVDYIQNSGNIVLYPNMPVREMNGTACTIIRDSIGVKPIGTDAFDSALIDVLGSKDIKCANPQMVFDEKDLKGAEIIAQNIRGKIVGFSKNIGRGTFTHIGTWWGFDTETHKEVYTKLLQLSDAKLHTSNSDNYFVNVRERFTSEGQAMLFVGNYYNEEYSASVTYTHPATGETMKMPLSAEKMEMPNLYAILSPIGLKLNENLQLLHTTSDVLNIEKSGDEWTIQLFGNRDLMGELVLEGDEIFKIDNIYSHDISTQYKILKDKLVVTYSHPHKKEFKLKIIEK</sequence>
<dbReference type="PRINTS" id="PR00742">
    <property type="entry name" value="GLHYDRLASE35"/>
</dbReference>
<dbReference type="InterPro" id="IPR031330">
    <property type="entry name" value="Gly_Hdrlase_35_cat"/>
</dbReference>
<dbReference type="InterPro" id="IPR017853">
    <property type="entry name" value="GH"/>
</dbReference>
<dbReference type="SUPFAM" id="SSF51445">
    <property type="entry name" value="(Trans)glycosidases"/>
    <property type="match status" value="1"/>
</dbReference>
<evidence type="ECO:0000259" key="3">
    <source>
        <dbReference type="Pfam" id="PF01301"/>
    </source>
</evidence>
<dbReference type="Gene3D" id="3.40.50.880">
    <property type="match status" value="1"/>
</dbReference>
<evidence type="ECO:0000256" key="1">
    <source>
        <dbReference type="ARBA" id="ARBA00009809"/>
    </source>
</evidence>
<dbReference type="InterPro" id="IPR001944">
    <property type="entry name" value="Glycoside_Hdrlase_35"/>
</dbReference>
<evidence type="ECO:0000259" key="4">
    <source>
        <dbReference type="Pfam" id="PF22369"/>
    </source>
</evidence>
<reference evidence="5" key="1">
    <citation type="submission" date="2018-07" db="EMBL/GenBank/DDBJ databases">
        <authorList>
            <consortium name="Genoscope - CEA"/>
            <person name="William W."/>
        </authorList>
    </citation>
    <scope>NUCLEOTIDE SEQUENCE</scope>
    <source>
        <strain evidence="5">IK1</strain>
    </source>
</reference>
<name>A0A653A727_9BACT</name>
<feature type="domain" description="GLMA-like second" evidence="4">
    <location>
        <begin position="466"/>
        <end position="591"/>
    </location>
</feature>
<proteinExistence type="inferred from homology"/>
<dbReference type="InterPro" id="IPR054746">
    <property type="entry name" value="GLMA-like_second"/>
</dbReference>
<dbReference type="GO" id="GO:0004553">
    <property type="term" value="F:hydrolase activity, hydrolyzing O-glycosyl compounds"/>
    <property type="evidence" value="ECO:0007669"/>
    <property type="project" value="InterPro"/>
</dbReference>
<feature type="domain" description="Glycoside hydrolase 35 catalytic" evidence="3">
    <location>
        <begin position="8"/>
        <end position="204"/>
    </location>
</feature>
<dbReference type="PANTHER" id="PTHR23421">
    <property type="entry name" value="BETA-GALACTOSIDASE RELATED"/>
    <property type="match status" value="1"/>
</dbReference>
<dbReference type="Gene3D" id="3.20.20.80">
    <property type="entry name" value="Glycosidases"/>
    <property type="match status" value="1"/>
</dbReference>
<dbReference type="Pfam" id="PF22369">
    <property type="entry name" value="GLMA_2nd"/>
    <property type="match status" value="1"/>
</dbReference>
<dbReference type="GO" id="GO:0005975">
    <property type="term" value="P:carbohydrate metabolic process"/>
    <property type="evidence" value="ECO:0007669"/>
    <property type="project" value="InterPro"/>
</dbReference>